<dbReference type="InterPro" id="IPR035897">
    <property type="entry name" value="Toll_tir_struct_dom_sf"/>
</dbReference>
<dbReference type="Gene3D" id="1.10.8.430">
    <property type="entry name" value="Helical domain of apoptotic protease-activating factors"/>
    <property type="match status" value="1"/>
</dbReference>
<evidence type="ECO:0000256" key="8">
    <source>
        <dbReference type="SAM" id="SignalP"/>
    </source>
</evidence>
<dbReference type="Pfam" id="PF00931">
    <property type="entry name" value="NB-ARC"/>
    <property type="match status" value="1"/>
</dbReference>
<keyword evidence="11" id="KW-1185">Reference proteome</keyword>
<evidence type="ECO:0000313" key="11">
    <source>
        <dbReference type="Proteomes" id="UP001497516"/>
    </source>
</evidence>
<dbReference type="PANTHER" id="PTHR11017">
    <property type="entry name" value="LEUCINE-RICH REPEAT-CONTAINING PROTEIN"/>
    <property type="match status" value="1"/>
</dbReference>
<evidence type="ECO:0000256" key="1">
    <source>
        <dbReference type="ARBA" id="ARBA00011982"/>
    </source>
</evidence>
<evidence type="ECO:0000313" key="10">
    <source>
        <dbReference type="EMBL" id="CAL1373202.1"/>
    </source>
</evidence>
<dbReference type="Pfam" id="PF23286">
    <property type="entry name" value="LRR_13"/>
    <property type="match status" value="1"/>
</dbReference>
<keyword evidence="8" id="KW-0732">Signal</keyword>
<evidence type="ECO:0000256" key="3">
    <source>
        <dbReference type="ARBA" id="ARBA00022737"/>
    </source>
</evidence>
<dbReference type="SUPFAM" id="SSF52058">
    <property type="entry name" value="L domain-like"/>
    <property type="match status" value="2"/>
</dbReference>
<keyword evidence="5" id="KW-0611">Plant defense</keyword>
<evidence type="ECO:0000256" key="2">
    <source>
        <dbReference type="ARBA" id="ARBA00022614"/>
    </source>
</evidence>
<name>A0AAV2DII5_9ROSI</name>
<evidence type="ECO:0000256" key="4">
    <source>
        <dbReference type="ARBA" id="ARBA00022801"/>
    </source>
</evidence>
<dbReference type="SUPFAM" id="SSF52540">
    <property type="entry name" value="P-loop containing nucleoside triphosphate hydrolases"/>
    <property type="match status" value="1"/>
</dbReference>
<dbReference type="Proteomes" id="UP001497516">
    <property type="component" value="Chromosome 3"/>
</dbReference>
<dbReference type="PRINTS" id="PR00364">
    <property type="entry name" value="DISEASERSIST"/>
</dbReference>
<dbReference type="Pfam" id="PF01582">
    <property type="entry name" value="TIR"/>
    <property type="match status" value="1"/>
</dbReference>
<feature type="domain" description="TIR" evidence="9">
    <location>
        <begin position="57"/>
        <end position="223"/>
    </location>
</feature>
<keyword evidence="3" id="KW-0677">Repeat</keyword>
<evidence type="ECO:0000256" key="6">
    <source>
        <dbReference type="ARBA" id="ARBA00023027"/>
    </source>
</evidence>
<dbReference type="InterPro" id="IPR027417">
    <property type="entry name" value="P-loop_NTPase"/>
</dbReference>
<dbReference type="EC" id="3.2.2.6" evidence="1"/>
<accession>A0AAV2DII5</accession>
<reference evidence="10 11" key="1">
    <citation type="submission" date="2024-04" db="EMBL/GenBank/DDBJ databases">
        <authorList>
            <person name="Fracassetti M."/>
        </authorList>
    </citation>
    <scope>NUCLEOTIDE SEQUENCE [LARGE SCALE GENOMIC DNA]</scope>
</reference>
<dbReference type="InterPro" id="IPR002182">
    <property type="entry name" value="NB-ARC"/>
</dbReference>
<gene>
    <name evidence="10" type="ORF">LTRI10_LOCUS15147</name>
</gene>
<dbReference type="GO" id="GO:0007165">
    <property type="term" value="P:signal transduction"/>
    <property type="evidence" value="ECO:0007669"/>
    <property type="project" value="InterPro"/>
</dbReference>
<dbReference type="FunFam" id="3.40.50.10140:FF:000007">
    <property type="entry name" value="Disease resistance protein (TIR-NBS-LRR class)"/>
    <property type="match status" value="1"/>
</dbReference>
<dbReference type="Gene3D" id="3.40.50.300">
    <property type="entry name" value="P-loop containing nucleotide triphosphate hydrolases"/>
    <property type="match status" value="1"/>
</dbReference>
<comment type="catalytic activity">
    <reaction evidence="7">
        <text>NAD(+) + H2O = ADP-D-ribose + nicotinamide + H(+)</text>
        <dbReference type="Rhea" id="RHEA:16301"/>
        <dbReference type="ChEBI" id="CHEBI:15377"/>
        <dbReference type="ChEBI" id="CHEBI:15378"/>
        <dbReference type="ChEBI" id="CHEBI:17154"/>
        <dbReference type="ChEBI" id="CHEBI:57540"/>
        <dbReference type="ChEBI" id="CHEBI:57967"/>
        <dbReference type="EC" id="3.2.2.6"/>
    </reaction>
    <physiologicalReaction direction="left-to-right" evidence="7">
        <dbReference type="Rhea" id="RHEA:16302"/>
    </physiologicalReaction>
</comment>
<feature type="chain" id="PRO_5043864260" description="ADP-ribosyl cyclase/cyclic ADP-ribose hydrolase" evidence="8">
    <location>
        <begin position="22"/>
        <end position="1252"/>
    </location>
</feature>
<sequence>MWIYGLLVVQLFIFLWQLTRKLKPPVNSLAAESTPSSSSSSSAICDNNGAAPVPIVYKYDVFLSFRGADTRFNITSHLYAALRGRSIMSYIDDVNLQRGVDIVDSLWGAIEQSRMAVIVFSDNYADSGWCLDELVKIAQCRKTLNQVVLPVFCGMPPEDVRDQTGSYGVAFAKHRQSTASPEKVKMWRAALQEVAGIPGCESLKISTEAELVKTVVETVLATLDQISPVSQFPGLVGIHTRIDDIESLLHLASDSETRIVGMWGMGGVGKTTLARAIYDQFSSKFEACHFLGDFRQELERRSELDLQHELFSALLGDDYNHHTAERSTNLALTYAKMRLTRTRVLVVIDDVENPVALHNLLDKQPRTLFGPGSRILLTSRDHQVLQNVCDEVYEAKGLNDYESLQLFASNAFKNAISDEFVELSWRAIKYPSGNPLALIVLAKALFGRSKEYWESILLRLHRGEPNQKVQNVLRISYDGLDRDEKNAFLDVACFYKGESRRHVKSMLDGAYGDGSSENIVTSLTDRALIGIAHDGLTVMMHDLLQEMGRGIVKHESDDPGQRSRLWDQNDVYSVLTRKGGTKRIKGISMELGKGQMQLDSDAFAGMSRLRVIRFYVPRHGYGDYTEVQLPAEGLQFLSNRLTSFQWPHFSSNSLPPTFRAENLIDLRIPYSNVKHLWTGVQNLGNLKYIELSYCKNLVELPDLSLAKRIEDIHLIGCESLVEIPSHVQQLPNLSNFNVWNTKSLPDLPTQFTSKSINSLSISAENLPAAANYDQLYLGIHPAEEQEEQLDINAPIPSRVLDIRNSLHITDLRLNGTMIQRLPASIELLTDLVLLDISNSKHLHFVSTNICKLKKLENLDLSGCIRLETFPEILEPMEKLGHLFLGGTSITELPSSAVYNLVNSTALNLKNCRKLVRIPEDIQFFDNLTLIDIRDCERLVCLPRLPLRVKTLNADDCVALNEFPDCWDLRDLVSLRLGNCFLLDQDAIIGWMVNAFADVQRIAAEMYFPGSEIPHCFQYRSNGSEVTIQLPWNMDDFLYGIKGIAYCLVVEDDGSCPVSDDTEDMRIGKYSTTIPSLECHWRTSSPLPLPSSSSSSARFRNSRGTWCHNAFTRGFTQFKSNHLFVTYRSRDHDREIFDARNLGRDVTYSFQFCDAWKVKKVGVMLVEFDYGYGSYDDGDVRFDGKLMDWTAGGDDDQPLDLGNDYDGKPFYLGDDFNEPLYLGDDYDDRPMYLSDDYDEEPLYLSDRYDDKPL</sequence>
<dbReference type="InterPro" id="IPR032675">
    <property type="entry name" value="LRR_dom_sf"/>
</dbReference>
<dbReference type="Gene3D" id="3.40.50.10140">
    <property type="entry name" value="Toll/interleukin-1 receptor homology (TIR) domain"/>
    <property type="match status" value="1"/>
</dbReference>
<dbReference type="InterPro" id="IPR058546">
    <property type="entry name" value="RPS4B/Roq1-like_LRR"/>
</dbReference>
<dbReference type="InterPro" id="IPR000157">
    <property type="entry name" value="TIR_dom"/>
</dbReference>
<keyword evidence="4" id="KW-0378">Hydrolase</keyword>
<dbReference type="PANTHER" id="PTHR11017:SF479">
    <property type="entry name" value="DISEASE RESISTANCE PROTEIN (TIR-NBS-LRR CLASS) FAMILY"/>
    <property type="match status" value="1"/>
</dbReference>
<evidence type="ECO:0000259" key="9">
    <source>
        <dbReference type="PROSITE" id="PS50104"/>
    </source>
</evidence>
<dbReference type="InterPro" id="IPR045344">
    <property type="entry name" value="C-JID"/>
</dbReference>
<dbReference type="Pfam" id="PF20160">
    <property type="entry name" value="C-JID"/>
    <property type="match status" value="1"/>
</dbReference>
<evidence type="ECO:0000256" key="5">
    <source>
        <dbReference type="ARBA" id="ARBA00022821"/>
    </source>
</evidence>
<dbReference type="InterPro" id="IPR044974">
    <property type="entry name" value="Disease_R_plants"/>
</dbReference>
<dbReference type="SUPFAM" id="SSF52200">
    <property type="entry name" value="Toll/Interleukin receptor TIR domain"/>
    <property type="match status" value="1"/>
</dbReference>
<dbReference type="GO" id="GO:0061809">
    <property type="term" value="F:NAD+ nucleosidase activity, cyclic ADP-ribose generating"/>
    <property type="evidence" value="ECO:0007669"/>
    <property type="project" value="UniProtKB-EC"/>
</dbReference>
<dbReference type="AlphaFoldDB" id="A0AAV2DII5"/>
<dbReference type="InterPro" id="IPR042197">
    <property type="entry name" value="Apaf_helical"/>
</dbReference>
<keyword evidence="6" id="KW-0520">NAD</keyword>
<feature type="signal peptide" evidence="8">
    <location>
        <begin position="1"/>
        <end position="21"/>
    </location>
</feature>
<dbReference type="InterPro" id="IPR058192">
    <property type="entry name" value="WHD_ROQ1-like"/>
</dbReference>
<dbReference type="GO" id="GO:0043531">
    <property type="term" value="F:ADP binding"/>
    <property type="evidence" value="ECO:0007669"/>
    <property type="project" value="InterPro"/>
</dbReference>
<dbReference type="EMBL" id="OZ034816">
    <property type="protein sequence ID" value="CAL1373202.1"/>
    <property type="molecule type" value="Genomic_DNA"/>
</dbReference>
<dbReference type="GO" id="GO:0006952">
    <property type="term" value="P:defense response"/>
    <property type="evidence" value="ECO:0007669"/>
    <property type="project" value="InterPro"/>
</dbReference>
<evidence type="ECO:0000256" key="7">
    <source>
        <dbReference type="ARBA" id="ARBA00047304"/>
    </source>
</evidence>
<dbReference type="SMART" id="SM00255">
    <property type="entry name" value="TIR"/>
    <property type="match status" value="1"/>
</dbReference>
<dbReference type="Pfam" id="PF23282">
    <property type="entry name" value="WHD_ROQ1"/>
    <property type="match status" value="1"/>
</dbReference>
<protein>
    <recommendedName>
        <fullName evidence="1">ADP-ribosyl cyclase/cyclic ADP-ribose hydrolase</fullName>
        <ecNumber evidence="1">3.2.2.6</ecNumber>
    </recommendedName>
</protein>
<dbReference type="Gene3D" id="3.80.10.10">
    <property type="entry name" value="Ribonuclease Inhibitor"/>
    <property type="match status" value="2"/>
</dbReference>
<organism evidence="10 11">
    <name type="scientific">Linum trigynum</name>
    <dbReference type="NCBI Taxonomy" id="586398"/>
    <lineage>
        <taxon>Eukaryota</taxon>
        <taxon>Viridiplantae</taxon>
        <taxon>Streptophyta</taxon>
        <taxon>Embryophyta</taxon>
        <taxon>Tracheophyta</taxon>
        <taxon>Spermatophyta</taxon>
        <taxon>Magnoliopsida</taxon>
        <taxon>eudicotyledons</taxon>
        <taxon>Gunneridae</taxon>
        <taxon>Pentapetalae</taxon>
        <taxon>rosids</taxon>
        <taxon>fabids</taxon>
        <taxon>Malpighiales</taxon>
        <taxon>Linaceae</taxon>
        <taxon>Linum</taxon>
    </lineage>
</organism>
<dbReference type="PROSITE" id="PS50104">
    <property type="entry name" value="TIR"/>
    <property type="match status" value="1"/>
</dbReference>
<keyword evidence="2" id="KW-0433">Leucine-rich repeat</keyword>
<proteinExistence type="predicted"/>